<evidence type="ECO:0000256" key="1">
    <source>
        <dbReference type="SAM" id="Phobius"/>
    </source>
</evidence>
<dbReference type="Proteomes" id="UP001201812">
    <property type="component" value="Unassembled WGS sequence"/>
</dbReference>
<reference evidence="2" key="1">
    <citation type="submission" date="2022-01" db="EMBL/GenBank/DDBJ databases">
        <title>Genome Sequence Resource for Two Populations of Ditylenchus destructor, the Migratory Endoparasitic Phytonematode.</title>
        <authorList>
            <person name="Zhang H."/>
            <person name="Lin R."/>
            <person name="Xie B."/>
        </authorList>
    </citation>
    <scope>NUCLEOTIDE SEQUENCE</scope>
    <source>
        <strain evidence="2">BazhouSP</strain>
    </source>
</reference>
<feature type="transmembrane region" description="Helical" evidence="1">
    <location>
        <begin position="54"/>
        <end position="77"/>
    </location>
</feature>
<keyword evidence="1" id="KW-1133">Transmembrane helix</keyword>
<keyword evidence="1" id="KW-0472">Membrane</keyword>
<accession>A0AAD4MTN9</accession>
<evidence type="ECO:0000313" key="2">
    <source>
        <dbReference type="EMBL" id="KAI1701420.1"/>
    </source>
</evidence>
<comment type="caution">
    <text evidence="2">The sequence shown here is derived from an EMBL/GenBank/DDBJ whole genome shotgun (WGS) entry which is preliminary data.</text>
</comment>
<sequence>MHGRDVFSIVATIAQHFQRSLKAETMAQREEKIHETQRSDGTKMLRLLSYRDELYTNFVYTRVLLLIVIFIVTAVLYHRESKIPELQAAFTAIVFGLKQFTDEVNVPDVFNVAALHAIVPQAQQPIVQPAQQPIAPVAGLQADNQRLRRERNDLRNREKAYWILIATFYVWIVILIFYFIANCSPKVPSSKNPTADL</sequence>
<keyword evidence="3" id="KW-1185">Reference proteome</keyword>
<dbReference type="AlphaFoldDB" id="A0AAD4MTN9"/>
<protein>
    <submittedName>
        <fullName evidence="2">Uncharacterized protein</fullName>
    </submittedName>
</protein>
<organism evidence="2 3">
    <name type="scientific">Ditylenchus destructor</name>
    <dbReference type="NCBI Taxonomy" id="166010"/>
    <lineage>
        <taxon>Eukaryota</taxon>
        <taxon>Metazoa</taxon>
        <taxon>Ecdysozoa</taxon>
        <taxon>Nematoda</taxon>
        <taxon>Chromadorea</taxon>
        <taxon>Rhabditida</taxon>
        <taxon>Tylenchina</taxon>
        <taxon>Tylenchomorpha</taxon>
        <taxon>Sphaerularioidea</taxon>
        <taxon>Anguinidae</taxon>
        <taxon>Anguininae</taxon>
        <taxon>Ditylenchus</taxon>
    </lineage>
</organism>
<dbReference type="EMBL" id="JAKKPZ010000119">
    <property type="protein sequence ID" value="KAI1701420.1"/>
    <property type="molecule type" value="Genomic_DNA"/>
</dbReference>
<name>A0AAD4MTN9_9BILA</name>
<feature type="transmembrane region" description="Helical" evidence="1">
    <location>
        <begin position="160"/>
        <end position="181"/>
    </location>
</feature>
<proteinExistence type="predicted"/>
<gene>
    <name evidence="2" type="ORF">DdX_16098</name>
</gene>
<keyword evidence="1" id="KW-0812">Transmembrane</keyword>
<evidence type="ECO:0000313" key="3">
    <source>
        <dbReference type="Proteomes" id="UP001201812"/>
    </source>
</evidence>